<dbReference type="Proteomes" id="UP001236663">
    <property type="component" value="Unassembled WGS sequence"/>
</dbReference>
<name>A0ABT8C798_9BACT</name>
<dbReference type="RefSeq" id="WP_163384441.1">
    <property type="nucleotide sequence ID" value="NZ_JAUFQS010000007.1"/>
</dbReference>
<organism evidence="1 2">
    <name type="scientific">Cyclobacterium jeungdonense</name>
    <dbReference type="NCBI Taxonomy" id="708087"/>
    <lineage>
        <taxon>Bacteria</taxon>
        <taxon>Pseudomonadati</taxon>
        <taxon>Bacteroidota</taxon>
        <taxon>Cytophagia</taxon>
        <taxon>Cytophagales</taxon>
        <taxon>Cyclobacteriaceae</taxon>
        <taxon>Cyclobacterium</taxon>
    </lineage>
</organism>
<sequence length="126" mass="14512">MKFFRKIVPLVSYGLLVLVILMLVNSVVFYHEHALESGETIRHAHPFLSEEEEQNRDHSENEIILLDMVTHVQYFLPDVLGFVSGIQAVYEVPRPFLLAESPGIQFREILSLRGPPCSFFIRMPKS</sequence>
<comment type="caution">
    <text evidence="1">The sequence shown here is derived from an EMBL/GenBank/DDBJ whole genome shotgun (WGS) entry which is preliminary data.</text>
</comment>
<protein>
    <submittedName>
        <fullName evidence="1">Uncharacterized protein</fullName>
    </submittedName>
</protein>
<keyword evidence="2" id="KW-1185">Reference proteome</keyword>
<dbReference type="EMBL" id="JAUFQS010000007">
    <property type="protein sequence ID" value="MDN3688012.1"/>
    <property type="molecule type" value="Genomic_DNA"/>
</dbReference>
<evidence type="ECO:0000313" key="2">
    <source>
        <dbReference type="Proteomes" id="UP001236663"/>
    </source>
</evidence>
<accession>A0ABT8C798</accession>
<proteinExistence type="predicted"/>
<evidence type="ECO:0000313" key="1">
    <source>
        <dbReference type="EMBL" id="MDN3688012.1"/>
    </source>
</evidence>
<reference evidence="2" key="1">
    <citation type="journal article" date="2019" name="Int. J. Syst. Evol. Microbiol.">
        <title>The Global Catalogue of Microorganisms (GCM) 10K type strain sequencing project: providing services to taxonomists for standard genome sequencing and annotation.</title>
        <authorList>
            <consortium name="The Broad Institute Genomics Platform"/>
            <consortium name="The Broad Institute Genome Sequencing Center for Infectious Disease"/>
            <person name="Wu L."/>
            <person name="Ma J."/>
        </authorList>
    </citation>
    <scope>NUCLEOTIDE SEQUENCE [LARGE SCALE GENOMIC DNA]</scope>
    <source>
        <strain evidence="2">CECT 7706</strain>
    </source>
</reference>
<gene>
    <name evidence="1" type="ORF">QWZ15_09240</name>
</gene>